<sequence>MLLFIRFKWKWIRRTMKAAVTCGILGLIAFVAVFIYAVGLGPPSLHTEQNSIYYGSNGEVIDETHGAQERYWISKQEMPEEMINATLAIEDHRFYEHFGFDLKRIASAALTDLKAMKMVEGASTITQQYARNLYLSHEKTWTRKIKEAFYAMRLEIFYEKDEIIEGYLNTIYYGHGAYGIEAASRYYFDKHAKELTLAEASMLAGIPKGPSYYSPLNNAENAKSRQEQILSRMEELNYISPNKEQEALTVSLDYSDHSGEATKAVAPYFQDKVTEEAARLLETDVDAIKTGGYHIYTTLKKNQQKELEQSIDQTIDNGSEIQTASVIMDSQTGAVTALAGGKDYAKSAYNRATEAERMVGSIIKPFLYYAALLRDYTPLTMVASKPTSFELKNGKVYSPSNYNNYYANRKITMAQALALSDNIYAVTTNVDIGPENFVDTLRTFGISGELPAVPSLALGTASISLYEMVDGYTRMVSGSEAVRGHTITKITDRHDNVLYKYEPDTDTERNIDPNAAFTVTHMMTGMFDTALNGYMSVTGASIADQLTRMYGGKSGTTDSDSWMIGFSPQYIMGVWTGYDDNRAITKTKDHQYAKHLWADTMETIHQPLPAAAFTPTPGVKGVYINPKTGKLPGPGCPKERLVYMDKENIPTETCEQKEKSNEEEINEELKNDSWLDGIVDWFS</sequence>
<evidence type="ECO:0000256" key="10">
    <source>
        <dbReference type="ARBA" id="ARBA00023136"/>
    </source>
</evidence>
<evidence type="ECO:0000256" key="3">
    <source>
        <dbReference type="ARBA" id="ARBA00022645"/>
    </source>
</evidence>
<comment type="subcellular location">
    <subcellularLocation>
        <location evidence="1">Cell membrane</location>
    </subcellularLocation>
</comment>
<evidence type="ECO:0000259" key="15">
    <source>
        <dbReference type="Pfam" id="PF00905"/>
    </source>
</evidence>
<dbReference type="RefSeq" id="WP_244754851.1">
    <property type="nucleotide sequence ID" value="NZ_CP095074.1"/>
</dbReference>
<keyword evidence="12" id="KW-0961">Cell wall biogenesis/degradation</keyword>
<evidence type="ECO:0000256" key="5">
    <source>
        <dbReference type="ARBA" id="ARBA00022676"/>
    </source>
</evidence>
<keyword evidence="5" id="KW-0328">Glycosyltransferase</keyword>
<evidence type="ECO:0000256" key="13">
    <source>
        <dbReference type="ARBA" id="ARBA00034000"/>
    </source>
</evidence>
<keyword evidence="18" id="KW-1185">Reference proteome</keyword>
<evidence type="ECO:0000313" key="17">
    <source>
        <dbReference type="EMBL" id="UOQ94996.1"/>
    </source>
</evidence>
<evidence type="ECO:0000313" key="18">
    <source>
        <dbReference type="Proteomes" id="UP000831880"/>
    </source>
</evidence>
<keyword evidence="8" id="KW-0133">Cell shape</keyword>
<evidence type="ECO:0000256" key="2">
    <source>
        <dbReference type="ARBA" id="ARBA00022475"/>
    </source>
</evidence>
<reference evidence="17 18" key="1">
    <citation type="submission" date="2022-04" db="EMBL/GenBank/DDBJ databases">
        <title>Halobacillus sp. isolated from saltern.</title>
        <authorList>
            <person name="Won M."/>
            <person name="Lee C.-M."/>
            <person name="Woen H.-Y."/>
            <person name="Kwon S.-W."/>
        </authorList>
    </citation>
    <scope>NUCLEOTIDE SEQUENCE [LARGE SCALE GENOMIC DNA]</scope>
    <source>
        <strain evidence="17 18">SSTM10-2</strain>
    </source>
</reference>
<dbReference type="SUPFAM" id="SSF53955">
    <property type="entry name" value="Lysozyme-like"/>
    <property type="match status" value="1"/>
</dbReference>
<keyword evidence="11" id="KW-0511">Multifunctional enzyme</keyword>
<dbReference type="InterPro" id="IPR036950">
    <property type="entry name" value="PBP_transglycosylase"/>
</dbReference>
<evidence type="ECO:0000256" key="12">
    <source>
        <dbReference type="ARBA" id="ARBA00023316"/>
    </source>
</evidence>
<dbReference type="InterPro" id="IPR023346">
    <property type="entry name" value="Lysozyme-like_dom_sf"/>
</dbReference>
<proteinExistence type="predicted"/>
<evidence type="ECO:0000256" key="6">
    <source>
        <dbReference type="ARBA" id="ARBA00022679"/>
    </source>
</evidence>
<dbReference type="NCBIfam" id="TIGR02074">
    <property type="entry name" value="PBP_1a_fam"/>
    <property type="match status" value="1"/>
</dbReference>
<evidence type="ECO:0000256" key="9">
    <source>
        <dbReference type="ARBA" id="ARBA00022984"/>
    </source>
</evidence>
<accession>A0ABY4H3W9</accession>
<dbReference type="InterPro" id="IPR001264">
    <property type="entry name" value="Glyco_trans_51"/>
</dbReference>
<evidence type="ECO:0000256" key="4">
    <source>
        <dbReference type="ARBA" id="ARBA00022670"/>
    </source>
</evidence>
<keyword evidence="2" id="KW-1003">Cell membrane</keyword>
<keyword evidence="6" id="KW-0808">Transferase</keyword>
<evidence type="ECO:0000256" key="14">
    <source>
        <dbReference type="ARBA" id="ARBA00049902"/>
    </source>
</evidence>
<dbReference type="PANTHER" id="PTHR32282:SF11">
    <property type="entry name" value="PENICILLIN-BINDING PROTEIN 1B"/>
    <property type="match status" value="1"/>
</dbReference>
<dbReference type="PANTHER" id="PTHR32282">
    <property type="entry name" value="BINDING PROTEIN TRANSPEPTIDASE, PUTATIVE-RELATED"/>
    <property type="match status" value="1"/>
</dbReference>
<dbReference type="InterPro" id="IPR001460">
    <property type="entry name" value="PCN-bd_Tpept"/>
</dbReference>
<keyword evidence="7" id="KW-0378">Hydrolase</keyword>
<dbReference type="InterPro" id="IPR012338">
    <property type="entry name" value="Beta-lactam/transpept-like"/>
</dbReference>
<keyword evidence="9" id="KW-0573">Peptidoglycan synthesis</keyword>
<feature type="domain" description="Glycosyl transferase family 51" evidence="16">
    <location>
        <begin position="58"/>
        <end position="233"/>
    </location>
</feature>
<evidence type="ECO:0000256" key="1">
    <source>
        <dbReference type="ARBA" id="ARBA00004236"/>
    </source>
</evidence>
<keyword evidence="10" id="KW-0472">Membrane</keyword>
<protein>
    <submittedName>
        <fullName evidence="17">Penicillin-binding protein</fullName>
    </submittedName>
</protein>
<evidence type="ECO:0000256" key="8">
    <source>
        <dbReference type="ARBA" id="ARBA00022960"/>
    </source>
</evidence>
<organism evidence="17 18">
    <name type="scientific">Halobacillus shinanisalinarum</name>
    <dbReference type="NCBI Taxonomy" id="2932258"/>
    <lineage>
        <taxon>Bacteria</taxon>
        <taxon>Bacillati</taxon>
        <taxon>Bacillota</taxon>
        <taxon>Bacilli</taxon>
        <taxon>Bacillales</taxon>
        <taxon>Bacillaceae</taxon>
        <taxon>Halobacillus</taxon>
    </lineage>
</organism>
<name>A0ABY4H3W9_9BACI</name>
<dbReference type="SUPFAM" id="SSF56601">
    <property type="entry name" value="beta-lactamase/transpeptidase-like"/>
    <property type="match status" value="1"/>
</dbReference>
<feature type="domain" description="Penicillin-binding protein transpeptidase" evidence="15">
    <location>
        <begin position="325"/>
        <end position="569"/>
    </location>
</feature>
<dbReference type="EMBL" id="CP095074">
    <property type="protein sequence ID" value="UOQ94996.1"/>
    <property type="molecule type" value="Genomic_DNA"/>
</dbReference>
<dbReference type="Gene3D" id="3.40.710.10">
    <property type="entry name" value="DD-peptidase/beta-lactamase superfamily"/>
    <property type="match status" value="1"/>
</dbReference>
<dbReference type="Pfam" id="PF00905">
    <property type="entry name" value="Transpeptidase"/>
    <property type="match status" value="1"/>
</dbReference>
<evidence type="ECO:0000256" key="11">
    <source>
        <dbReference type="ARBA" id="ARBA00023268"/>
    </source>
</evidence>
<comment type="catalytic activity">
    <reaction evidence="14">
        <text>[GlcNAc-(1-&gt;4)-Mur2Ac(oyl-L-Ala-gamma-D-Glu-L-Lys-D-Ala-D-Ala)](n)-di-trans,octa-cis-undecaprenyl diphosphate + beta-D-GlcNAc-(1-&gt;4)-Mur2Ac(oyl-L-Ala-gamma-D-Glu-L-Lys-D-Ala-D-Ala)-di-trans,octa-cis-undecaprenyl diphosphate = [GlcNAc-(1-&gt;4)-Mur2Ac(oyl-L-Ala-gamma-D-Glu-L-Lys-D-Ala-D-Ala)](n+1)-di-trans,octa-cis-undecaprenyl diphosphate + di-trans,octa-cis-undecaprenyl diphosphate + H(+)</text>
        <dbReference type="Rhea" id="RHEA:23708"/>
        <dbReference type="Rhea" id="RHEA-COMP:9602"/>
        <dbReference type="Rhea" id="RHEA-COMP:9603"/>
        <dbReference type="ChEBI" id="CHEBI:15378"/>
        <dbReference type="ChEBI" id="CHEBI:58405"/>
        <dbReference type="ChEBI" id="CHEBI:60033"/>
        <dbReference type="ChEBI" id="CHEBI:78435"/>
        <dbReference type="EC" id="2.4.99.28"/>
    </reaction>
</comment>
<dbReference type="InterPro" id="IPR050396">
    <property type="entry name" value="Glycosyltr_51/Transpeptidase"/>
</dbReference>
<dbReference type="Gene3D" id="1.10.3810.10">
    <property type="entry name" value="Biosynthetic peptidoglycan transglycosylase-like"/>
    <property type="match status" value="1"/>
</dbReference>
<evidence type="ECO:0000256" key="7">
    <source>
        <dbReference type="ARBA" id="ARBA00022801"/>
    </source>
</evidence>
<gene>
    <name evidence="17" type="ORF">MUO14_08745</name>
</gene>
<dbReference type="Proteomes" id="UP000831880">
    <property type="component" value="Chromosome"/>
</dbReference>
<keyword evidence="4" id="KW-0645">Protease</keyword>
<keyword evidence="3" id="KW-0121">Carboxypeptidase</keyword>
<dbReference type="Pfam" id="PF00912">
    <property type="entry name" value="Transgly"/>
    <property type="match status" value="1"/>
</dbReference>
<evidence type="ECO:0000259" key="16">
    <source>
        <dbReference type="Pfam" id="PF00912"/>
    </source>
</evidence>
<comment type="catalytic activity">
    <reaction evidence="13">
        <text>Preferential cleavage: (Ac)2-L-Lys-D-Ala-|-D-Ala. Also transpeptidation of peptidyl-alanyl moieties that are N-acyl substituents of D-alanine.</text>
        <dbReference type="EC" id="3.4.16.4"/>
    </reaction>
</comment>